<dbReference type="Gene3D" id="3.30.70.1820">
    <property type="entry name" value="L1 transposable element, RRM domain"/>
    <property type="match status" value="1"/>
</dbReference>
<sequence length="275" mass="31398">MGKKRVNRNLRNSWNLDRHLSSETLSQNMDESERVDASLITHDYEGGFVDPFFATPSKSPPGKKKRDSNDVSLAEIFNAIQSINSKQDSVIQKITHIESSIEVTTAAVNSLSDTVNRLLSDVASHGEKIGKAESSIQHMQHENASLKLRVDELERYSRRWHWKLLGVKEREDENILMTAISHLARVVPQIKDKLEEAVDVVQRVGKQRSDGAPRHVIIRFVTRRHRDIIWMEAKSSIYLRENSLHIKEFLSKAATCPGGSKGREEGWFQRPLCCY</sequence>
<protein>
    <submittedName>
        <fullName evidence="1">Cytoplasmic dynein 2 heavy chain 1-like protein</fullName>
    </submittedName>
</protein>
<comment type="caution">
    <text evidence="1">The sequence shown here is derived from an EMBL/GenBank/DDBJ whole genome shotgun (WGS) entry which is preliminary data.</text>
</comment>
<reference evidence="1 2" key="1">
    <citation type="submission" date="2018-03" db="EMBL/GenBank/DDBJ databases">
        <title>Draft genome sequence of Rohu Carp (Labeo rohita).</title>
        <authorList>
            <person name="Das P."/>
            <person name="Kushwaha B."/>
            <person name="Joshi C.G."/>
            <person name="Kumar D."/>
            <person name="Nagpure N.S."/>
            <person name="Sahoo L."/>
            <person name="Das S.P."/>
            <person name="Bit A."/>
            <person name="Patnaik S."/>
            <person name="Meher P.K."/>
            <person name="Jayasankar P."/>
            <person name="Koringa P.G."/>
            <person name="Patel N.V."/>
            <person name="Hinsu A.T."/>
            <person name="Kumar R."/>
            <person name="Pandey M."/>
            <person name="Agarwal S."/>
            <person name="Srivastava S."/>
            <person name="Singh M."/>
            <person name="Iquebal M.A."/>
            <person name="Jaiswal S."/>
            <person name="Angadi U.B."/>
            <person name="Kumar N."/>
            <person name="Raza M."/>
            <person name="Shah T.M."/>
            <person name="Rai A."/>
            <person name="Jena J.K."/>
        </authorList>
    </citation>
    <scope>NUCLEOTIDE SEQUENCE [LARGE SCALE GENOMIC DNA]</scope>
    <source>
        <strain evidence="1">DASCIFA01</strain>
        <tissue evidence="1">Testis</tissue>
    </source>
</reference>
<dbReference type="AlphaFoldDB" id="A0A498L6W2"/>
<proteinExistence type="predicted"/>
<dbReference type="PANTHER" id="PTHR11505">
    <property type="entry name" value="L1 TRANSPOSABLE ELEMENT-RELATED"/>
    <property type="match status" value="1"/>
</dbReference>
<accession>A0A498L6W2</accession>
<organism evidence="1 2">
    <name type="scientific">Labeo rohita</name>
    <name type="common">Indian major carp</name>
    <name type="synonym">Cyprinus rohita</name>
    <dbReference type="NCBI Taxonomy" id="84645"/>
    <lineage>
        <taxon>Eukaryota</taxon>
        <taxon>Metazoa</taxon>
        <taxon>Chordata</taxon>
        <taxon>Craniata</taxon>
        <taxon>Vertebrata</taxon>
        <taxon>Euteleostomi</taxon>
        <taxon>Actinopterygii</taxon>
        <taxon>Neopterygii</taxon>
        <taxon>Teleostei</taxon>
        <taxon>Ostariophysi</taxon>
        <taxon>Cypriniformes</taxon>
        <taxon>Cyprinidae</taxon>
        <taxon>Labeoninae</taxon>
        <taxon>Labeonini</taxon>
        <taxon>Labeo</taxon>
    </lineage>
</organism>
<dbReference type="InterPro" id="IPR004244">
    <property type="entry name" value="Transposase_22"/>
</dbReference>
<evidence type="ECO:0000313" key="1">
    <source>
        <dbReference type="EMBL" id="RXN03173.1"/>
    </source>
</evidence>
<evidence type="ECO:0000313" key="2">
    <source>
        <dbReference type="Proteomes" id="UP000290572"/>
    </source>
</evidence>
<dbReference type="EMBL" id="QBIY01013487">
    <property type="protein sequence ID" value="RXN03173.1"/>
    <property type="molecule type" value="Genomic_DNA"/>
</dbReference>
<gene>
    <name evidence="1" type="ORF">ROHU_034540</name>
</gene>
<dbReference type="Proteomes" id="UP000290572">
    <property type="component" value="Unassembled WGS sequence"/>
</dbReference>
<keyword evidence="2" id="KW-1185">Reference proteome</keyword>
<name>A0A498L6W2_LABRO</name>